<dbReference type="PROSITE" id="PS50263">
    <property type="entry name" value="CN_HYDROLASE"/>
    <property type="match status" value="1"/>
</dbReference>
<dbReference type="Proteomes" id="UP001062776">
    <property type="component" value="Unassembled WGS sequence"/>
</dbReference>
<name>A0ABQ0PVY5_9PROT</name>
<evidence type="ECO:0000313" key="5">
    <source>
        <dbReference type="Proteomes" id="UP001062776"/>
    </source>
</evidence>
<dbReference type="PROSITE" id="PS00921">
    <property type="entry name" value="NITRIL_CHT_2"/>
    <property type="match status" value="1"/>
</dbReference>
<dbReference type="Pfam" id="PF00795">
    <property type="entry name" value="CN_hydrolase"/>
    <property type="match status" value="1"/>
</dbReference>
<dbReference type="InterPro" id="IPR003010">
    <property type="entry name" value="C-N_Hydrolase"/>
</dbReference>
<dbReference type="Gene3D" id="3.60.110.10">
    <property type="entry name" value="Carbon-nitrogen hydrolase"/>
    <property type="match status" value="1"/>
</dbReference>
<evidence type="ECO:0000259" key="3">
    <source>
        <dbReference type="PROSITE" id="PS50263"/>
    </source>
</evidence>
<dbReference type="InterPro" id="IPR036526">
    <property type="entry name" value="C-N_Hydrolase_sf"/>
</dbReference>
<evidence type="ECO:0000256" key="2">
    <source>
        <dbReference type="PROSITE-ProRule" id="PRU10139"/>
    </source>
</evidence>
<proteinExistence type="inferred from homology"/>
<feature type="domain" description="CN hydrolase" evidence="3">
    <location>
        <begin position="8"/>
        <end position="284"/>
    </location>
</feature>
<dbReference type="EMBL" id="BAPV01000001">
    <property type="protein sequence ID" value="GBQ82973.1"/>
    <property type="molecule type" value="Genomic_DNA"/>
</dbReference>
<dbReference type="SUPFAM" id="SSF56317">
    <property type="entry name" value="Carbon-nitrogen hydrolase"/>
    <property type="match status" value="1"/>
</dbReference>
<dbReference type="PROSITE" id="PS00920">
    <property type="entry name" value="NITRIL_CHT_1"/>
    <property type="match status" value="1"/>
</dbReference>
<dbReference type="PANTHER" id="PTHR46044">
    <property type="entry name" value="NITRILASE"/>
    <property type="match status" value="1"/>
</dbReference>
<protein>
    <submittedName>
        <fullName evidence="4">Nitrilase</fullName>
    </submittedName>
</protein>
<gene>
    <name evidence="4" type="ORF">AA0535_0127</name>
</gene>
<dbReference type="InterPro" id="IPR000132">
    <property type="entry name" value="Nitrilase/CN_hydratase_CS"/>
</dbReference>
<keyword evidence="5" id="KW-1185">Reference proteome</keyword>
<sequence>MSLKHPRYKVAVVQAAPVYLDLDATIDKTIALIDEAAAKGAALIAFPETFIPGYPWHIWLDSPAWSIGSGFTGRYFDNSLAYDSPEADRLRGAVKRAGITAVLGLSERQDGSLYIAQWIIGPDGETIATRRKLRVTHVERTVYGEGDGSDLAVHAVPSLGRVGALCCWEHIQPLTKYAMYAQNEQVHVGAWPSFSLYEPFAHALSAEVNIAASRIYAVEGGCFVLAPCAVVSEAMIETLCTTPEKRGLLKAGGGAARVIGPDGRDLVAPLAPDEEGLLIAEIDLAAIPIAKASADPIGHYSRPDVTRLLFNPVRARRVDYMRPRDPDPVEAGSFCVPPGLED</sequence>
<feature type="active site" description="Proton acceptor" evidence="2">
    <location>
        <position position="48"/>
    </location>
</feature>
<accession>A0ABQ0PVY5</accession>
<dbReference type="RefSeq" id="WP_264813940.1">
    <property type="nucleotide sequence ID" value="NZ_BAPV01000001.1"/>
</dbReference>
<organism evidence="4 5">
    <name type="scientific">Asaia krungthepensis NRIC 0535</name>
    <dbReference type="NCBI Taxonomy" id="1307925"/>
    <lineage>
        <taxon>Bacteria</taxon>
        <taxon>Pseudomonadati</taxon>
        <taxon>Pseudomonadota</taxon>
        <taxon>Alphaproteobacteria</taxon>
        <taxon>Acetobacterales</taxon>
        <taxon>Acetobacteraceae</taxon>
        <taxon>Asaia</taxon>
    </lineage>
</organism>
<comment type="similarity">
    <text evidence="1">Belongs to the carbon-nitrogen hydrolase superfamily. Nitrilase family.</text>
</comment>
<evidence type="ECO:0000256" key="1">
    <source>
        <dbReference type="ARBA" id="ARBA00008129"/>
    </source>
</evidence>
<evidence type="ECO:0000313" key="4">
    <source>
        <dbReference type="EMBL" id="GBQ82973.1"/>
    </source>
</evidence>
<dbReference type="InterPro" id="IPR044149">
    <property type="entry name" value="Nitrilases_CHs"/>
</dbReference>
<dbReference type="PANTHER" id="PTHR46044:SF1">
    <property type="entry name" value="CN HYDROLASE DOMAIN-CONTAINING PROTEIN"/>
    <property type="match status" value="1"/>
</dbReference>
<reference evidence="4" key="1">
    <citation type="submission" date="2013-04" db="EMBL/GenBank/DDBJ databases">
        <title>The genome sequencing project of 58 acetic acid bacteria.</title>
        <authorList>
            <person name="Okamoto-Kainuma A."/>
            <person name="Ishikawa M."/>
            <person name="Umino S."/>
            <person name="Koizumi Y."/>
            <person name="Shiwa Y."/>
            <person name="Yoshikawa H."/>
            <person name="Matsutani M."/>
            <person name="Matsushita K."/>
        </authorList>
    </citation>
    <scope>NUCLEOTIDE SEQUENCE</scope>
    <source>
        <strain evidence="4">NRIC 0535</strain>
    </source>
</reference>
<comment type="caution">
    <text evidence="4">The sequence shown here is derived from an EMBL/GenBank/DDBJ whole genome shotgun (WGS) entry which is preliminary data.</text>
</comment>
<dbReference type="CDD" id="cd07564">
    <property type="entry name" value="nitrilases_CHs"/>
    <property type="match status" value="1"/>
</dbReference>